<sequence>MISIPPAANQMTIKQESRASARDSADITPSYQMTVKKESARPALARIASILCSNPQFQRFLSHRFAALWLQHNTLHDKERAAAVVRDACGIQSRSELDSDTEARQRYNRLIGLPFSTWKNSHGNNVP</sequence>
<evidence type="ECO:0000256" key="1">
    <source>
        <dbReference type="SAM" id="MobiDB-lite"/>
    </source>
</evidence>
<dbReference type="EMBL" id="CP038638">
    <property type="protein sequence ID" value="QBY56124.1"/>
    <property type="molecule type" value="Genomic_DNA"/>
</dbReference>
<accession>A0A4P7LIS7</accession>
<dbReference type="KEGG" id="cox:E0W60_34260"/>
<feature type="region of interest" description="Disordered" evidence="1">
    <location>
        <begin position="1"/>
        <end position="26"/>
    </location>
</feature>
<gene>
    <name evidence="2" type="ORF">E0W60_34260</name>
</gene>
<dbReference type="RefSeq" id="WP_135707289.1">
    <property type="nucleotide sequence ID" value="NZ_CP038638.1"/>
</dbReference>
<evidence type="ECO:0000313" key="3">
    <source>
        <dbReference type="Proteomes" id="UP000295294"/>
    </source>
</evidence>
<keyword evidence="2" id="KW-0614">Plasmid</keyword>
<dbReference type="AlphaFoldDB" id="A0A4P7LIS7"/>
<geneLocation type="plasmid" evidence="2">
    <name>unnamed3</name>
</geneLocation>
<organism evidence="2 3">
    <name type="scientific">Cupriavidus oxalaticus</name>
    <dbReference type="NCBI Taxonomy" id="96344"/>
    <lineage>
        <taxon>Bacteria</taxon>
        <taxon>Pseudomonadati</taxon>
        <taxon>Pseudomonadota</taxon>
        <taxon>Betaproteobacteria</taxon>
        <taxon>Burkholderiales</taxon>
        <taxon>Burkholderiaceae</taxon>
        <taxon>Cupriavidus</taxon>
    </lineage>
</organism>
<feature type="compositionally biased region" description="Basic and acidic residues" evidence="1">
    <location>
        <begin position="15"/>
        <end position="25"/>
    </location>
</feature>
<dbReference type="OrthoDB" id="8943287at2"/>
<evidence type="ECO:0000313" key="2">
    <source>
        <dbReference type="EMBL" id="QBY56124.1"/>
    </source>
</evidence>
<proteinExistence type="predicted"/>
<dbReference type="Proteomes" id="UP000295294">
    <property type="component" value="Plasmid unnamed3"/>
</dbReference>
<reference evidence="2 3" key="1">
    <citation type="submission" date="2019-03" db="EMBL/GenBank/DDBJ databases">
        <title>Efficiently degradation of phenoxyalkanoic acid herbicides by Cupriavidus oxalaticus strain X32.</title>
        <authorList>
            <person name="Sheng X."/>
        </authorList>
    </citation>
    <scope>NUCLEOTIDE SEQUENCE [LARGE SCALE GENOMIC DNA]</scope>
    <source>
        <strain evidence="2 3">X32</strain>
        <plasmid evidence="2 3">unnamed3</plasmid>
    </source>
</reference>
<name>A0A4P7LIS7_9BURK</name>
<protein>
    <submittedName>
        <fullName evidence="2">Uncharacterized protein</fullName>
    </submittedName>
</protein>